<feature type="signal peptide" evidence="3">
    <location>
        <begin position="1"/>
        <end position="16"/>
    </location>
</feature>
<protein>
    <submittedName>
        <fullName evidence="4">Uncharacterized protein</fullName>
    </submittedName>
</protein>
<name>A0A8H4RAD3_9HELO</name>
<evidence type="ECO:0000256" key="2">
    <source>
        <dbReference type="SAM" id="Phobius"/>
    </source>
</evidence>
<dbReference type="OrthoDB" id="3010248at2759"/>
<keyword evidence="5" id="KW-1185">Reference proteome</keyword>
<evidence type="ECO:0000313" key="4">
    <source>
        <dbReference type="EMBL" id="KAF4625696.1"/>
    </source>
</evidence>
<feature type="chain" id="PRO_5034126964" evidence="3">
    <location>
        <begin position="17"/>
        <end position="305"/>
    </location>
</feature>
<evidence type="ECO:0000313" key="5">
    <source>
        <dbReference type="Proteomes" id="UP000566819"/>
    </source>
</evidence>
<keyword evidence="2" id="KW-1133">Transmembrane helix</keyword>
<gene>
    <name evidence="4" type="ORF">G7Y89_g12464</name>
</gene>
<comment type="caution">
    <text evidence="4">The sequence shown here is derived from an EMBL/GenBank/DDBJ whole genome shotgun (WGS) entry which is preliminary data.</text>
</comment>
<keyword evidence="3" id="KW-0732">Signal</keyword>
<organism evidence="4 5">
    <name type="scientific">Cudoniella acicularis</name>
    <dbReference type="NCBI Taxonomy" id="354080"/>
    <lineage>
        <taxon>Eukaryota</taxon>
        <taxon>Fungi</taxon>
        <taxon>Dikarya</taxon>
        <taxon>Ascomycota</taxon>
        <taxon>Pezizomycotina</taxon>
        <taxon>Leotiomycetes</taxon>
        <taxon>Helotiales</taxon>
        <taxon>Tricladiaceae</taxon>
        <taxon>Cudoniella</taxon>
    </lineage>
</organism>
<accession>A0A8H4RAD3</accession>
<feature type="compositionally biased region" description="Low complexity" evidence="1">
    <location>
        <begin position="89"/>
        <end position="98"/>
    </location>
</feature>
<evidence type="ECO:0000256" key="1">
    <source>
        <dbReference type="SAM" id="MobiDB-lite"/>
    </source>
</evidence>
<dbReference type="EMBL" id="JAAMPI010001316">
    <property type="protein sequence ID" value="KAF4625696.1"/>
    <property type="molecule type" value="Genomic_DNA"/>
</dbReference>
<feature type="transmembrane region" description="Helical" evidence="2">
    <location>
        <begin position="143"/>
        <end position="165"/>
    </location>
</feature>
<dbReference type="AlphaFoldDB" id="A0A8H4RAD3"/>
<evidence type="ECO:0000256" key="3">
    <source>
        <dbReference type="SAM" id="SignalP"/>
    </source>
</evidence>
<keyword evidence="2" id="KW-0472">Membrane</keyword>
<feature type="transmembrane region" description="Helical" evidence="2">
    <location>
        <begin position="177"/>
        <end position="201"/>
    </location>
</feature>
<keyword evidence="2" id="KW-0812">Transmembrane</keyword>
<dbReference type="Proteomes" id="UP000566819">
    <property type="component" value="Unassembled WGS sequence"/>
</dbReference>
<reference evidence="4 5" key="1">
    <citation type="submission" date="2020-03" db="EMBL/GenBank/DDBJ databases">
        <title>Draft Genome Sequence of Cudoniella acicularis.</title>
        <authorList>
            <person name="Buettner E."/>
            <person name="Kellner H."/>
        </authorList>
    </citation>
    <scope>NUCLEOTIDE SEQUENCE [LARGE SCALE GENOMIC DNA]</scope>
    <source>
        <strain evidence="4 5">DSM 108380</strain>
    </source>
</reference>
<feature type="region of interest" description="Disordered" evidence="1">
    <location>
        <begin position="69"/>
        <end position="98"/>
    </location>
</feature>
<proteinExistence type="predicted"/>
<sequence length="305" mass="33655">MFSLVILNIFSTYAYPVIQSHTDGIPIDDARFSAAFPNEDRIPVFDAEKLTGTTWLLYSTVDITYRQYSSPHMKNGDPTSSTSPPPTTTPTTPFTTPKTSAEDILRSLNNLLADNTDPILHDHRVNECQLAARALSDSHQSGIAKTIIGTANYFVALGLAFTHVANGEFNNRTGHSLAFGILWTGLLVIVWLSAMGGSFVAKRSSRTVLSTLQRNFDRLEEASVVRRRQQRRKGSARVEEDDEEREDMEVVQSAPIFFFHLLKGEDAPGAYKALECMGREEEENVPPRGVFGASSGDGYGCCILD</sequence>